<keyword evidence="2" id="KW-1185">Reference proteome</keyword>
<comment type="caution">
    <text evidence="1">The sequence shown here is derived from an EMBL/GenBank/DDBJ whole genome shotgun (WGS) entry which is preliminary data.</text>
</comment>
<sequence>MAARKAPRSQTEKDMLICHCNIITEKEIERAIIDLLDSDPWQLIVPAKVYHYMKKRGRCCGCFPNVVETIIRVTEEYHVRSEAGGVDIVSHLDRVRELRVQYGSRTYERRPTNHRAA</sequence>
<evidence type="ECO:0000313" key="2">
    <source>
        <dbReference type="Proteomes" id="UP000294958"/>
    </source>
</evidence>
<organism evidence="1 2">
    <name type="scientific">Aquamicrobium defluvii</name>
    <dbReference type="NCBI Taxonomy" id="69279"/>
    <lineage>
        <taxon>Bacteria</taxon>
        <taxon>Pseudomonadati</taxon>
        <taxon>Pseudomonadota</taxon>
        <taxon>Alphaproteobacteria</taxon>
        <taxon>Hyphomicrobiales</taxon>
        <taxon>Phyllobacteriaceae</taxon>
        <taxon>Aquamicrobium</taxon>
    </lineage>
</organism>
<proteinExistence type="predicted"/>
<gene>
    <name evidence="1" type="ORF">DES43_102102</name>
</gene>
<dbReference type="AlphaFoldDB" id="A0A4R6YKA9"/>
<dbReference type="InterPro" id="IPR041854">
    <property type="entry name" value="BFD-like_2Fe2S-bd_dom_sf"/>
</dbReference>
<dbReference type="EMBL" id="SNZF01000002">
    <property type="protein sequence ID" value="TDR37556.1"/>
    <property type="molecule type" value="Genomic_DNA"/>
</dbReference>
<dbReference type="Proteomes" id="UP000294958">
    <property type="component" value="Unassembled WGS sequence"/>
</dbReference>
<dbReference type="Gene3D" id="1.10.10.1100">
    <property type="entry name" value="BFD-like [2Fe-2S]-binding domain"/>
    <property type="match status" value="1"/>
</dbReference>
<name>A0A4R6YKA9_9HYPH</name>
<accession>A0A4R6YKA9</accession>
<evidence type="ECO:0000313" key="1">
    <source>
        <dbReference type="EMBL" id="TDR37556.1"/>
    </source>
</evidence>
<protein>
    <submittedName>
        <fullName evidence="1">BFD-like [2Fe-2S] binding protein</fullName>
    </submittedName>
</protein>
<reference evidence="1 2" key="1">
    <citation type="submission" date="2019-03" db="EMBL/GenBank/DDBJ databases">
        <title>Genomic Encyclopedia of Type Strains, Phase IV (KMG-IV): sequencing the most valuable type-strain genomes for metagenomic binning, comparative biology and taxonomic classification.</title>
        <authorList>
            <person name="Goeker M."/>
        </authorList>
    </citation>
    <scope>NUCLEOTIDE SEQUENCE [LARGE SCALE GENOMIC DNA]</scope>
    <source>
        <strain evidence="1 2">DSM 11603</strain>
    </source>
</reference>